<dbReference type="Proteomes" id="UP000669179">
    <property type="component" value="Unassembled WGS sequence"/>
</dbReference>
<comment type="similarity">
    <text evidence="1">Belongs to the WXG100 family.</text>
</comment>
<organism evidence="3 4">
    <name type="scientific">Actinomadura barringtoniae</name>
    <dbReference type="NCBI Taxonomy" id="1427535"/>
    <lineage>
        <taxon>Bacteria</taxon>
        <taxon>Bacillati</taxon>
        <taxon>Actinomycetota</taxon>
        <taxon>Actinomycetes</taxon>
        <taxon>Streptosporangiales</taxon>
        <taxon>Thermomonosporaceae</taxon>
        <taxon>Actinomadura</taxon>
    </lineage>
</organism>
<dbReference type="EMBL" id="JAGEOJ010000003">
    <property type="protein sequence ID" value="MBO2447352.1"/>
    <property type="molecule type" value="Genomic_DNA"/>
</dbReference>
<evidence type="ECO:0000256" key="1">
    <source>
        <dbReference type="RuleBase" id="RU362001"/>
    </source>
</evidence>
<keyword evidence="4" id="KW-1185">Reference proteome</keyword>
<dbReference type="Gene3D" id="1.10.287.1060">
    <property type="entry name" value="ESAT-6-like"/>
    <property type="match status" value="1"/>
</dbReference>
<keyword evidence="2" id="KW-0175">Coiled coil</keyword>
<evidence type="ECO:0000313" key="3">
    <source>
        <dbReference type="EMBL" id="MBO2447352.1"/>
    </source>
</evidence>
<dbReference type="NCBIfam" id="TIGR03930">
    <property type="entry name" value="WXG100_ESAT6"/>
    <property type="match status" value="1"/>
</dbReference>
<dbReference type="Pfam" id="PF06013">
    <property type="entry name" value="WXG100"/>
    <property type="match status" value="1"/>
</dbReference>
<evidence type="ECO:0000256" key="2">
    <source>
        <dbReference type="SAM" id="Coils"/>
    </source>
</evidence>
<evidence type="ECO:0000313" key="4">
    <source>
        <dbReference type="Proteomes" id="UP000669179"/>
    </source>
</evidence>
<sequence>MVLIQAEFAAFREAERDFERALQRLETVLDNLEGDLEQSLAEWDGDARRAYAKARDRWDKSARDLHAELARLHRAIARAHLNFRSSSSTNVRMWSG</sequence>
<accession>A0A939T5P6</accession>
<dbReference type="AlphaFoldDB" id="A0A939T5P6"/>
<feature type="coiled-coil region" evidence="2">
    <location>
        <begin position="11"/>
        <end position="42"/>
    </location>
</feature>
<proteinExistence type="inferred from homology"/>
<dbReference type="InterPro" id="IPR036689">
    <property type="entry name" value="ESAT-6-like_sf"/>
</dbReference>
<dbReference type="InterPro" id="IPR010310">
    <property type="entry name" value="T7SS_ESAT-6-like"/>
</dbReference>
<dbReference type="RefSeq" id="WP_208254930.1">
    <property type="nucleotide sequence ID" value="NZ_JAGEOJ010000003.1"/>
</dbReference>
<dbReference type="SUPFAM" id="SSF140453">
    <property type="entry name" value="EsxAB dimer-like"/>
    <property type="match status" value="1"/>
</dbReference>
<name>A0A939T5P6_9ACTN</name>
<reference evidence="3" key="1">
    <citation type="submission" date="2021-03" db="EMBL/GenBank/DDBJ databases">
        <authorList>
            <person name="Kanchanasin P."/>
            <person name="Saeng-In P."/>
            <person name="Phongsopitanun W."/>
            <person name="Yuki M."/>
            <person name="Kudo T."/>
            <person name="Ohkuma M."/>
            <person name="Tanasupawat S."/>
        </authorList>
    </citation>
    <scope>NUCLEOTIDE SEQUENCE</scope>
    <source>
        <strain evidence="3">GKU 128</strain>
    </source>
</reference>
<comment type="caution">
    <text evidence="3">The sequence shown here is derived from an EMBL/GenBank/DDBJ whole genome shotgun (WGS) entry which is preliminary data.</text>
</comment>
<gene>
    <name evidence="3" type="ORF">J4573_09670</name>
</gene>
<protein>
    <recommendedName>
        <fullName evidence="1">ESAT-6-like protein</fullName>
    </recommendedName>
</protein>